<dbReference type="OrthoDB" id="9868617at2"/>
<organism evidence="1 2">
    <name type="scientific">Raineya orbicola</name>
    <dbReference type="NCBI Taxonomy" id="2016530"/>
    <lineage>
        <taxon>Bacteria</taxon>
        <taxon>Pseudomonadati</taxon>
        <taxon>Bacteroidota</taxon>
        <taxon>Cytophagia</taxon>
        <taxon>Cytophagales</taxon>
        <taxon>Raineyaceae</taxon>
        <taxon>Raineya</taxon>
    </lineage>
</organism>
<protein>
    <submittedName>
        <fullName evidence="1">Uncharacterized protein</fullName>
    </submittedName>
</protein>
<reference evidence="1 2" key="1">
    <citation type="submission" date="2017-06" db="EMBL/GenBank/DDBJ databases">
        <title>Raineya orbicola gen. nov., sp. nov. a slightly thermophilic bacterium of the phylum Bacteroidetes and the description of Raineyaceae fam. nov.</title>
        <authorList>
            <person name="Albuquerque L."/>
            <person name="Polonia A.R.M."/>
            <person name="Barroso C."/>
            <person name="Froufe H.J.C."/>
            <person name="Lage O."/>
            <person name="Lobo-Da-Cunha A."/>
            <person name="Egas C."/>
            <person name="Da Costa M.S."/>
        </authorList>
    </citation>
    <scope>NUCLEOTIDE SEQUENCE [LARGE SCALE GENOMIC DNA]</scope>
    <source>
        <strain evidence="1 2">SPSPC-11</strain>
    </source>
</reference>
<dbReference type="RefSeq" id="WP_101358421.1">
    <property type="nucleotide sequence ID" value="NZ_NKXO01000015.1"/>
</dbReference>
<dbReference type="EMBL" id="NKXO01000015">
    <property type="protein sequence ID" value="PKQ69823.1"/>
    <property type="molecule type" value="Genomic_DNA"/>
</dbReference>
<name>A0A2N3IHX4_9BACT</name>
<evidence type="ECO:0000313" key="2">
    <source>
        <dbReference type="Proteomes" id="UP000233387"/>
    </source>
</evidence>
<dbReference type="AlphaFoldDB" id="A0A2N3IHX4"/>
<accession>A0A2N3IHX4</accession>
<comment type="caution">
    <text evidence="1">The sequence shown here is derived from an EMBL/GenBank/DDBJ whole genome shotgun (WGS) entry which is preliminary data.</text>
</comment>
<sequence length="157" mass="18360">MNLQEIALFFDTPIFVVPEYDASISALLANCEAEILFLFETEVDTNTQNAKNQKVLDSMLKALAEKQKNSPSIENVEKEILTFPEKRHIYWDFSSTKVKYVVVFGENTAKNIGLQVEKYSWQKWKGVWVLLTHSLQEIETQKIYKNLIWQTMTQMFQ</sequence>
<dbReference type="Proteomes" id="UP000233387">
    <property type="component" value="Unassembled WGS sequence"/>
</dbReference>
<evidence type="ECO:0000313" key="1">
    <source>
        <dbReference type="EMBL" id="PKQ69823.1"/>
    </source>
</evidence>
<gene>
    <name evidence="1" type="ORF">Rain11_1158</name>
</gene>
<keyword evidence="2" id="KW-1185">Reference proteome</keyword>
<proteinExistence type="predicted"/>